<dbReference type="AlphaFoldDB" id="A0A0L0HFC7"/>
<evidence type="ECO:0000313" key="1">
    <source>
        <dbReference type="EMBL" id="KND00171.1"/>
    </source>
</evidence>
<dbReference type="EMBL" id="KQ257456">
    <property type="protein sequence ID" value="KND00171.1"/>
    <property type="molecule type" value="Genomic_DNA"/>
</dbReference>
<dbReference type="InParanoid" id="A0A0L0HFC7"/>
<dbReference type="GeneID" id="27687957"/>
<dbReference type="VEuPathDB" id="FungiDB:SPPG_04512"/>
<sequence>MEGGPMLNGVIISATVKATSDNASPKDMAPSYQKSTISRLGTASTVTATKPAFTEGTSLQSYKMEQRSMTTERVRLAEIDLEKVKEMEREKTKRLQLQLEHARFLVTRGKSPSPPLHVSKSTTQ</sequence>
<evidence type="ECO:0000313" key="2">
    <source>
        <dbReference type="Proteomes" id="UP000053201"/>
    </source>
</evidence>
<dbReference type="Proteomes" id="UP000053201">
    <property type="component" value="Unassembled WGS sequence"/>
</dbReference>
<name>A0A0L0HFC7_SPIPD</name>
<protein>
    <submittedName>
        <fullName evidence="1">Uncharacterized protein</fullName>
    </submittedName>
</protein>
<dbReference type="RefSeq" id="XP_016608210.1">
    <property type="nucleotide sequence ID" value="XM_016752746.1"/>
</dbReference>
<reference evidence="1 2" key="1">
    <citation type="submission" date="2009-08" db="EMBL/GenBank/DDBJ databases">
        <title>The Genome Sequence of Spizellomyces punctatus strain DAOM BR117.</title>
        <authorList>
            <consortium name="The Broad Institute Genome Sequencing Platform"/>
            <person name="Russ C."/>
            <person name="Cuomo C."/>
            <person name="Shea T."/>
            <person name="Young S.K."/>
            <person name="Zeng Q."/>
            <person name="Koehrsen M."/>
            <person name="Haas B."/>
            <person name="Borodovsky M."/>
            <person name="Guigo R."/>
            <person name="Alvarado L."/>
            <person name="Berlin A."/>
            <person name="Bochicchio J."/>
            <person name="Borenstein D."/>
            <person name="Chapman S."/>
            <person name="Chen Z."/>
            <person name="Engels R."/>
            <person name="Freedman E."/>
            <person name="Gellesch M."/>
            <person name="Goldberg J."/>
            <person name="Griggs A."/>
            <person name="Gujja S."/>
            <person name="Heiman D."/>
            <person name="Hepburn T."/>
            <person name="Howarth C."/>
            <person name="Jen D."/>
            <person name="Larson L."/>
            <person name="Lewis B."/>
            <person name="Mehta T."/>
            <person name="Park D."/>
            <person name="Pearson M."/>
            <person name="Roberts A."/>
            <person name="Saif S."/>
            <person name="Shenoy N."/>
            <person name="Sisk P."/>
            <person name="Stolte C."/>
            <person name="Sykes S."/>
            <person name="Thomson T."/>
            <person name="Walk T."/>
            <person name="White J."/>
            <person name="Yandava C."/>
            <person name="Burger G."/>
            <person name="Gray M.W."/>
            <person name="Holland P.W.H."/>
            <person name="King N."/>
            <person name="Lang F.B.F."/>
            <person name="Roger A.J."/>
            <person name="Ruiz-Trillo I."/>
            <person name="Lander E."/>
            <person name="Nusbaum C."/>
        </authorList>
    </citation>
    <scope>NUCLEOTIDE SEQUENCE [LARGE SCALE GENOMIC DNA]</scope>
    <source>
        <strain evidence="1 2">DAOM BR117</strain>
    </source>
</reference>
<gene>
    <name evidence="1" type="ORF">SPPG_04512</name>
</gene>
<organism evidence="1 2">
    <name type="scientific">Spizellomyces punctatus (strain DAOM BR117)</name>
    <dbReference type="NCBI Taxonomy" id="645134"/>
    <lineage>
        <taxon>Eukaryota</taxon>
        <taxon>Fungi</taxon>
        <taxon>Fungi incertae sedis</taxon>
        <taxon>Chytridiomycota</taxon>
        <taxon>Chytridiomycota incertae sedis</taxon>
        <taxon>Chytridiomycetes</taxon>
        <taxon>Spizellomycetales</taxon>
        <taxon>Spizellomycetaceae</taxon>
        <taxon>Spizellomyces</taxon>
    </lineage>
</organism>
<accession>A0A0L0HFC7</accession>
<keyword evidence="2" id="KW-1185">Reference proteome</keyword>
<proteinExistence type="predicted"/>